<proteinExistence type="predicted"/>
<reference evidence="1 2" key="1">
    <citation type="journal article" date="2022" name="Hortic Res">
        <title>A haplotype resolved chromosomal level avocado genome allows analysis of novel avocado genes.</title>
        <authorList>
            <person name="Nath O."/>
            <person name="Fletcher S.J."/>
            <person name="Hayward A."/>
            <person name="Shaw L.M."/>
            <person name="Masouleh A.K."/>
            <person name="Furtado A."/>
            <person name="Henry R.J."/>
            <person name="Mitter N."/>
        </authorList>
    </citation>
    <scope>NUCLEOTIDE SEQUENCE [LARGE SCALE GENOMIC DNA]</scope>
    <source>
        <strain evidence="2">cv. Hass</strain>
    </source>
</reference>
<sequence>MSSIPPLTTGTIAQWKDKVMITLGCMDIAIAIQDDEPCKPTYTSPDKDVEHYKKWHKANWPKPQEPICPQTLILDEPIENVVPEPMHVEQAPPQLLRRSQRIKRRAISDDYMAYLQESDFDIGVREDPSSFLQATLSVDDATQWQNVMPDELESMKKDNV</sequence>
<evidence type="ECO:0000313" key="2">
    <source>
        <dbReference type="Proteomes" id="UP001234297"/>
    </source>
</evidence>
<gene>
    <name evidence="1" type="ORF">MRB53_016010</name>
</gene>
<keyword evidence="2" id="KW-1185">Reference proteome</keyword>
<dbReference type="EMBL" id="CM056813">
    <property type="protein sequence ID" value="KAJ8639316.1"/>
    <property type="molecule type" value="Genomic_DNA"/>
</dbReference>
<accession>A0ACC2M137</accession>
<comment type="caution">
    <text evidence="1">The sequence shown here is derived from an EMBL/GenBank/DDBJ whole genome shotgun (WGS) entry which is preliminary data.</text>
</comment>
<organism evidence="1 2">
    <name type="scientific">Persea americana</name>
    <name type="common">Avocado</name>
    <dbReference type="NCBI Taxonomy" id="3435"/>
    <lineage>
        <taxon>Eukaryota</taxon>
        <taxon>Viridiplantae</taxon>
        <taxon>Streptophyta</taxon>
        <taxon>Embryophyta</taxon>
        <taxon>Tracheophyta</taxon>
        <taxon>Spermatophyta</taxon>
        <taxon>Magnoliopsida</taxon>
        <taxon>Magnoliidae</taxon>
        <taxon>Laurales</taxon>
        <taxon>Lauraceae</taxon>
        <taxon>Persea</taxon>
    </lineage>
</organism>
<name>A0ACC2M137_PERAE</name>
<evidence type="ECO:0000313" key="1">
    <source>
        <dbReference type="EMBL" id="KAJ8639316.1"/>
    </source>
</evidence>
<dbReference type="Proteomes" id="UP001234297">
    <property type="component" value="Chromosome 5"/>
</dbReference>
<protein>
    <submittedName>
        <fullName evidence="1">Uncharacterized protein</fullName>
    </submittedName>
</protein>